<keyword evidence="2" id="KW-1185">Reference proteome</keyword>
<evidence type="ECO:0008006" key="3">
    <source>
        <dbReference type="Google" id="ProtNLM"/>
    </source>
</evidence>
<evidence type="ECO:0000313" key="2">
    <source>
        <dbReference type="Proteomes" id="UP001227386"/>
    </source>
</evidence>
<reference evidence="1 2" key="1">
    <citation type="journal article" date="2012" name="Appl. Soil Ecol.">
        <title>Isolation and characterization of new plant growth-promoting bacterial endophytes.</title>
        <authorList>
            <person name="Rashid S."/>
            <person name="Charles T.C."/>
            <person name="Glick B.R."/>
        </authorList>
    </citation>
    <scope>NUCLEOTIDE SEQUENCE [LARGE SCALE GENOMIC DNA]</scope>
    <source>
        <strain evidence="1 2">YsS1</strain>
    </source>
</reference>
<name>A0ABY8PM74_9PSED</name>
<dbReference type="Proteomes" id="UP001227386">
    <property type="component" value="Chromosome"/>
</dbReference>
<evidence type="ECO:0000313" key="1">
    <source>
        <dbReference type="EMBL" id="WGO96348.1"/>
    </source>
</evidence>
<dbReference type="EMBL" id="CP123771">
    <property type="protein sequence ID" value="WGO96348.1"/>
    <property type="molecule type" value="Genomic_DNA"/>
</dbReference>
<sequence>MPVAQALTRDISAVFRPNPSNPRENIFLNTTPATGYCQRYPEQCRASGMFSIMLPIAVNLTQPIQANHGDPRQGAMFKVPANWRPIQVTHSETGETEIVEVRWSGVGAQQRLPDGVGNLVGGEPNAAVAHRMLWGGAAWDEAPSPCRYSGLGFYSDVTYDFFWKTPSEGVCAKTAHYPIPRMSYYNMDFAYELRTPNPLKMSAGRYTGMLTYSIGPGQDVDLGDVMVPDDSALTLNFNLQVDHPLKVEVPPGGNRVELVPQEGWQAWLNSGRKPTRLLRDQRFHLSTSSRFKMQLECQYANGNTCAVSQAGSGHAVPVDISVSLPDGLTDAAGQPVNRRPLLRDGSGTELFQPGFYINRQAGTLHFEVARSGVEEMLDSGGKSYSGNVTVIWDSEV</sequence>
<organism evidence="1 2">
    <name type="scientific">Pseudomonas viciae</name>
    <dbReference type="NCBI Taxonomy" id="2505979"/>
    <lineage>
        <taxon>Bacteria</taxon>
        <taxon>Pseudomonadati</taxon>
        <taxon>Pseudomonadota</taxon>
        <taxon>Gammaproteobacteria</taxon>
        <taxon>Pseudomonadales</taxon>
        <taxon>Pseudomonadaceae</taxon>
        <taxon>Pseudomonas</taxon>
    </lineage>
</organism>
<proteinExistence type="predicted"/>
<gene>
    <name evidence="1" type="ORF">QCD61_22320</name>
</gene>
<accession>A0ABY8PM74</accession>
<protein>
    <recommendedName>
        <fullName evidence="3">Fimbrial protein</fullName>
    </recommendedName>
</protein>